<feature type="transmembrane region" description="Helical" evidence="9">
    <location>
        <begin position="310"/>
        <end position="334"/>
    </location>
</feature>
<proteinExistence type="inferred from homology"/>
<dbReference type="Proteomes" id="UP000321199">
    <property type="component" value="Chromosome"/>
</dbReference>
<dbReference type="PANTHER" id="PTHR30574">
    <property type="entry name" value="INNER MEMBRANE PROTEIN YEDE"/>
    <property type="match status" value="1"/>
</dbReference>
<keyword evidence="11" id="KW-1185">Reference proteome</keyword>
<feature type="transmembrane region" description="Helical" evidence="9">
    <location>
        <begin position="170"/>
        <end position="188"/>
    </location>
</feature>
<evidence type="ECO:0000313" key="10">
    <source>
        <dbReference type="EMBL" id="QEA14045.1"/>
    </source>
</evidence>
<evidence type="ECO:0000256" key="9">
    <source>
        <dbReference type="SAM" id="Phobius"/>
    </source>
</evidence>
<feature type="transmembrane region" description="Helical" evidence="9">
    <location>
        <begin position="30"/>
        <end position="50"/>
    </location>
</feature>
<feature type="transmembrane region" description="Helical" evidence="9">
    <location>
        <begin position="132"/>
        <end position="150"/>
    </location>
</feature>
<feature type="transmembrane region" description="Helical" evidence="9">
    <location>
        <begin position="266"/>
        <end position="290"/>
    </location>
</feature>
<comment type="subcellular location">
    <subcellularLocation>
        <location evidence="1">Cell inner membrane</location>
        <topology evidence="1">Multi-pass membrane protein</topology>
    </subcellularLocation>
</comment>
<evidence type="ECO:0000256" key="4">
    <source>
        <dbReference type="ARBA" id="ARBA00022519"/>
    </source>
</evidence>
<sequence>MKRLPLLALMAVFFAWMLWSVSMRQALLFLAGIGLGVALAGQRFGFTTAWRILVEDKNPSGVVGQLIAFGLAALLCMPLLGHYGELTAALGPPSVSLLVGAFTFGLCMQVADGCGSGVFYKAGMGIPLNTAILPLFAVGSFLGSWHLGWWLELGRTEPVGFVTLLGWQRALALTLVALALIGVGVAWYTRRWHRARGAAAPQLWVRKWVVGAIMIAAFAALVLFISGNPWGIIYGPGLWVAKMATSAGVVDPAHNWFWSLPDNAAILQQSVLLDVTTITNVGILAGALWVSAGKPAAHKPMTGRQWSVALLAGLLLGYSSRLAFGCNIGAMFSGISTGSIHGWIWAPMAFAGTIFGLRIRRRMGY</sequence>
<feature type="transmembrane region" description="Helical" evidence="9">
    <location>
        <begin position="208"/>
        <end position="233"/>
    </location>
</feature>
<evidence type="ECO:0000256" key="7">
    <source>
        <dbReference type="ARBA" id="ARBA00023136"/>
    </source>
</evidence>
<evidence type="ECO:0000256" key="6">
    <source>
        <dbReference type="ARBA" id="ARBA00022989"/>
    </source>
</evidence>
<keyword evidence="6 9" id="KW-1133">Transmembrane helix</keyword>
<comment type="similarity">
    <text evidence="8">Belongs to the TsuA/YedE (TC 9.B.102) family.</text>
</comment>
<evidence type="ECO:0000256" key="3">
    <source>
        <dbReference type="ARBA" id="ARBA00022475"/>
    </source>
</evidence>
<dbReference type="AlphaFoldDB" id="A0A5B8S0B4"/>
<evidence type="ECO:0000256" key="2">
    <source>
        <dbReference type="ARBA" id="ARBA00022448"/>
    </source>
</evidence>
<keyword evidence="3" id="KW-1003">Cell membrane</keyword>
<keyword evidence="2" id="KW-0813">Transport</keyword>
<dbReference type="Pfam" id="PF04143">
    <property type="entry name" value="Sulf_transp"/>
    <property type="match status" value="1"/>
</dbReference>
<evidence type="ECO:0000256" key="8">
    <source>
        <dbReference type="ARBA" id="ARBA00035655"/>
    </source>
</evidence>
<organism evidence="10 11">
    <name type="scientific">Comamonas flocculans</name>
    <dbReference type="NCBI Taxonomy" id="2597701"/>
    <lineage>
        <taxon>Bacteria</taxon>
        <taxon>Pseudomonadati</taxon>
        <taxon>Pseudomonadota</taxon>
        <taxon>Betaproteobacteria</taxon>
        <taxon>Burkholderiales</taxon>
        <taxon>Comamonadaceae</taxon>
        <taxon>Comamonas</taxon>
    </lineage>
</organism>
<dbReference type="PANTHER" id="PTHR30574:SF1">
    <property type="entry name" value="SULPHUR TRANSPORT DOMAIN-CONTAINING PROTEIN"/>
    <property type="match status" value="1"/>
</dbReference>
<accession>A0A5B8S0B4</accession>
<dbReference type="InterPro" id="IPR007272">
    <property type="entry name" value="Sulf_transp_TsuA/YedE"/>
</dbReference>
<gene>
    <name evidence="10" type="ORF">FOZ74_14000</name>
</gene>
<dbReference type="RefSeq" id="WP_146913627.1">
    <property type="nucleotide sequence ID" value="NZ_CP042344.1"/>
</dbReference>
<keyword evidence="4" id="KW-0997">Cell inner membrane</keyword>
<dbReference type="OrthoDB" id="9794165at2"/>
<dbReference type="KEGG" id="cof:FOZ74_14000"/>
<name>A0A5B8S0B4_9BURK</name>
<protein>
    <submittedName>
        <fullName evidence="10">YeeE/YedE family protein</fullName>
    </submittedName>
</protein>
<feature type="transmembrane region" description="Helical" evidence="9">
    <location>
        <begin position="340"/>
        <end position="359"/>
    </location>
</feature>
<feature type="transmembrane region" description="Helical" evidence="9">
    <location>
        <begin position="62"/>
        <end position="83"/>
    </location>
</feature>
<dbReference type="EMBL" id="CP042344">
    <property type="protein sequence ID" value="QEA14045.1"/>
    <property type="molecule type" value="Genomic_DNA"/>
</dbReference>
<evidence type="ECO:0000313" key="11">
    <source>
        <dbReference type="Proteomes" id="UP000321199"/>
    </source>
</evidence>
<evidence type="ECO:0000256" key="1">
    <source>
        <dbReference type="ARBA" id="ARBA00004429"/>
    </source>
</evidence>
<keyword evidence="5 9" id="KW-0812">Transmembrane</keyword>
<feature type="transmembrane region" description="Helical" evidence="9">
    <location>
        <begin position="95"/>
        <end position="120"/>
    </location>
</feature>
<reference evidence="10 11" key="1">
    <citation type="submission" date="2019-07" db="EMBL/GenBank/DDBJ databases">
        <title>Complete genome sequence of Comamonas sp. NLF 7-7 isolated from livestock.</title>
        <authorList>
            <person name="Kim D.H."/>
            <person name="Kim J.G."/>
        </authorList>
    </citation>
    <scope>NUCLEOTIDE SEQUENCE [LARGE SCALE GENOMIC DNA]</scope>
    <source>
        <strain evidence="10 11">NLF 7-7</strain>
    </source>
</reference>
<evidence type="ECO:0000256" key="5">
    <source>
        <dbReference type="ARBA" id="ARBA00022692"/>
    </source>
</evidence>
<dbReference type="GO" id="GO:0005886">
    <property type="term" value="C:plasma membrane"/>
    <property type="evidence" value="ECO:0007669"/>
    <property type="project" value="UniProtKB-SubCell"/>
</dbReference>
<keyword evidence="7 9" id="KW-0472">Membrane</keyword>